<feature type="region of interest" description="Disordered" evidence="3">
    <location>
        <begin position="135"/>
        <end position="179"/>
    </location>
</feature>
<dbReference type="InterPro" id="IPR023347">
    <property type="entry name" value="Lysozyme_dom_sf"/>
</dbReference>
<evidence type="ECO:0000256" key="3">
    <source>
        <dbReference type="SAM" id="MobiDB-lite"/>
    </source>
</evidence>
<protein>
    <submittedName>
        <fullName evidence="5">Pesticin C-terminus-like muramidase</fullName>
        <ecNumber evidence="5">3.2.1.17</ecNumber>
    </submittedName>
</protein>
<dbReference type="RefSeq" id="WP_206427845.1">
    <property type="nucleotide sequence ID" value="NZ_CADEVX010000001.1"/>
</dbReference>
<reference evidence="5" key="1">
    <citation type="submission" date="2022-09" db="EMBL/GenBank/DDBJ databases">
        <title>Genomic of Burkholderia gladioli.</title>
        <authorList>
            <person name="Wu H."/>
        </authorList>
    </citation>
    <scope>NUCLEOTIDE SEQUENCE</scope>
    <source>
        <strain evidence="5">ZN-S4</strain>
    </source>
</reference>
<feature type="region of interest" description="Disordered" evidence="3">
    <location>
        <begin position="1"/>
        <end position="32"/>
    </location>
</feature>
<dbReference type="Gene3D" id="1.10.530.40">
    <property type="match status" value="1"/>
</dbReference>
<dbReference type="SUPFAM" id="SSF53955">
    <property type="entry name" value="Lysozyme-like"/>
    <property type="match status" value="1"/>
</dbReference>
<dbReference type="PANTHER" id="PTHR48125:SF12">
    <property type="entry name" value="AT HOOK TRANSCRIPTION FACTOR FAMILY-RELATED"/>
    <property type="match status" value="1"/>
</dbReference>
<sequence length="977" mass="106598">MTQHHPAGKHAPPAKPASAPATPSPPATQPLKPLKWAFPFAPAEKDDAGDPMTYMRALAAAEDGFYPLGANGMWHGGIHFDQNTAARLKQGAGIRAIADGEVVAYRLDSKYPEQDYQDGRHALYSTGFVLIRHRLTLPPAPPPPPKSDASKQPAGQAATAPSTTAASSPAPTVAPDKPTPGETLTFFSLYMHLMDWNSYQSAAEQAKAAQVDASKLNMGPMPYWEGERYYRVGDKAKDSQDVPKPRAPAAPPRDVLGEFIQSDFKQIPQPEAPAENTATPPPPVTGIRIREQPKGKIIGILPKGSELTISDTDELAKATPGWAKIKSIKSGTPASATVGQSVSPHAPYGYVFIGELDPIADPKPLDSVVILKQPYAVNAGDVIGQIGHYLRYSDAKLLPAKPTRPLLHLEVFAGPELQAFITKSRDRAKQLPAAKTFLEISQGACLVSELPEPDQKLQPGVKLVPLDAAAKGKWIKVQPKTAAPVHGGRHTKPTYTDSGPQVWINGSLANTTTAAVVSGWKDFPLSVSNAKGPGADFRDVFRLADLNKGGSSSIAKDDKGRTWFLVTIGVKDGSTRTGWVCEQDHPLVRMCGPWDWPGFELVDNSSLMPIDMLKRYIHVTEQYLVDESKTEFESSAAKVNASPFIASLEKAIDTNHDGKVTALELKHAQETPWMAEALSHLVVRCESEWGGGLGKWDALSPLMKQLLWLWKTEIERIGKLQWWEQVTSVEGFPKEPSPWHFHPIGIVGNFMIGSCSDKCKTDALEFPTSEGIFYTSKDAFHLILDAEGYGEIPYVPGNKKDQSSGVTIGYGYDLGQQTSAQARADMDGFFTDDQISRLLSAIGKHGDSARALTSSLSDIKISEPKALEMAQRVKRRYAQFTVDAFPDVTKLHPHCQGALLSLVYNRGSSLEDKPGQKTRIHMRNIRKAIQDNDLPEVAAQLRAMKVLWDPASARGLITRRENEAILFEKGMICDCWR</sequence>
<dbReference type="GO" id="GO:0031640">
    <property type="term" value="P:killing of cells of another organism"/>
    <property type="evidence" value="ECO:0007669"/>
    <property type="project" value="UniProtKB-KW"/>
</dbReference>
<feature type="domain" description="Pesticin C-terminal" evidence="4">
    <location>
        <begin position="782"/>
        <end position="912"/>
    </location>
</feature>
<proteinExistence type="predicted"/>
<evidence type="ECO:0000259" key="4">
    <source>
        <dbReference type="Pfam" id="PF16754"/>
    </source>
</evidence>
<gene>
    <name evidence="5" type="ORF">NYZ96_17705</name>
</gene>
<name>A0AB38TNM3_BURGA</name>
<keyword evidence="5" id="KW-0326">Glycosidase</keyword>
<evidence type="ECO:0000256" key="1">
    <source>
        <dbReference type="ARBA" id="ARBA00022529"/>
    </source>
</evidence>
<dbReference type="InterPro" id="IPR018247">
    <property type="entry name" value="EF_Hand_1_Ca_BS"/>
</dbReference>
<feature type="compositionally biased region" description="Low complexity" evidence="3">
    <location>
        <begin position="157"/>
        <end position="175"/>
    </location>
</feature>
<keyword evidence="5" id="KW-0378">Hydrolase</keyword>
<feature type="compositionally biased region" description="Low complexity" evidence="3">
    <location>
        <begin position="1"/>
        <end position="21"/>
    </location>
</feature>
<evidence type="ECO:0000256" key="2">
    <source>
        <dbReference type="ARBA" id="ARBA00022638"/>
    </source>
</evidence>
<dbReference type="EMBL" id="CP104214">
    <property type="protein sequence ID" value="UWX70001.1"/>
    <property type="molecule type" value="Genomic_DNA"/>
</dbReference>
<dbReference type="Pfam" id="PF16754">
    <property type="entry name" value="Pesticin"/>
    <property type="match status" value="1"/>
</dbReference>
<evidence type="ECO:0000313" key="6">
    <source>
        <dbReference type="Proteomes" id="UP001059745"/>
    </source>
</evidence>
<dbReference type="GO" id="GO:0042742">
    <property type="term" value="P:defense response to bacterium"/>
    <property type="evidence" value="ECO:0007669"/>
    <property type="project" value="UniProtKB-KW"/>
</dbReference>
<dbReference type="Proteomes" id="UP001059745">
    <property type="component" value="Chromosome 1"/>
</dbReference>
<organism evidence="5 6">
    <name type="scientific">Burkholderia gladioli</name>
    <name type="common">Pseudomonas marginata</name>
    <name type="synonym">Phytomonas marginata</name>
    <dbReference type="NCBI Taxonomy" id="28095"/>
    <lineage>
        <taxon>Bacteria</taxon>
        <taxon>Pseudomonadati</taxon>
        <taxon>Pseudomonadota</taxon>
        <taxon>Betaproteobacteria</taxon>
        <taxon>Burkholderiales</taxon>
        <taxon>Burkholderiaceae</taxon>
        <taxon>Burkholderia</taxon>
    </lineage>
</organism>
<dbReference type="GO" id="GO:0003796">
    <property type="term" value="F:lysozyme activity"/>
    <property type="evidence" value="ECO:0007669"/>
    <property type="project" value="UniProtKB-EC"/>
</dbReference>
<dbReference type="AlphaFoldDB" id="A0AB38TNM3"/>
<dbReference type="PANTHER" id="PTHR48125">
    <property type="entry name" value="LP07818P1"/>
    <property type="match status" value="1"/>
</dbReference>
<dbReference type="EC" id="3.2.1.17" evidence="5"/>
<dbReference type="InterPro" id="IPR023346">
    <property type="entry name" value="Lysozyme-like_dom_sf"/>
</dbReference>
<dbReference type="PROSITE" id="PS00018">
    <property type="entry name" value="EF_HAND_1"/>
    <property type="match status" value="1"/>
</dbReference>
<keyword evidence="1" id="KW-0929">Antimicrobial</keyword>
<evidence type="ECO:0000313" key="5">
    <source>
        <dbReference type="EMBL" id="UWX70001.1"/>
    </source>
</evidence>
<keyword evidence="2" id="KW-0081">Bacteriolytic enzyme</keyword>
<dbReference type="InterPro" id="IPR031922">
    <property type="entry name" value="Pesticin_C"/>
</dbReference>
<accession>A0AB38TNM3</accession>